<keyword evidence="5 9" id="KW-0653">Protein transport</keyword>
<keyword evidence="3 9" id="KW-1003">Cell membrane</keyword>
<comment type="function">
    <text evidence="9">Essential subunit of the Sec protein translocation channel SecYEG. Clamps together the 2 halves of SecY. May contact the channel plug during translocation.</text>
</comment>
<dbReference type="PANTHER" id="PTHR33910:SF1">
    <property type="entry name" value="PROTEIN TRANSLOCASE SUBUNIT SECE"/>
    <property type="match status" value="1"/>
</dbReference>
<dbReference type="GO" id="GO:0008320">
    <property type="term" value="F:protein transmembrane transporter activity"/>
    <property type="evidence" value="ECO:0007669"/>
    <property type="project" value="UniProtKB-UniRule"/>
</dbReference>
<evidence type="ECO:0000313" key="11">
    <source>
        <dbReference type="Proteomes" id="UP000055136"/>
    </source>
</evidence>
<protein>
    <recommendedName>
        <fullName evidence="9">Protein translocase subunit SecE</fullName>
    </recommendedName>
</protein>
<dbReference type="AlphaFoldDB" id="A0A0S2TB42"/>
<dbReference type="HAMAP" id="MF_00422">
    <property type="entry name" value="SecE"/>
    <property type="match status" value="1"/>
</dbReference>
<keyword evidence="11" id="KW-1185">Reference proteome</keyword>
<dbReference type="GO" id="GO:0043952">
    <property type="term" value="P:protein transport by the Sec complex"/>
    <property type="evidence" value="ECO:0007669"/>
    <property type="project" value="UniProtKB-UniRule"/>
</dbReference>
<evidence type="ECO:0000256" key="2">
    <source>
        <dbReference type="ARBA" id="ARBA00022448"/>
    </source>
</evidence>
<dbReference type="Pfam" id="PF00584">
    <property type="entry name" value="SecE"/>
    <property type="match status" value="1"/>
</dbReference>
<reference evidence="10" key="1">
    <citation type="submission" date="2015-10" db="EMBL/GenBank/DDBJ databases">
        <title>Description of Candidatus Tenderia electrophaga gen. nov, sp. nov., an Uncultivated Electroautotroph from a Biocathode Enrichment.</title>
        <authorList>
            <person name="Eddie B.J."/>
            <person name="Malanoski A.P."/>
            <person name="Wang Z."/>
            <person name="Hall R.J."/>
            <person name="Oh S.D."/>
            <person name="Heiner C."/>
            <person name="Lin B."/>
            <person name="Strycharz-Glaven S.M."/>
        </authorList>
    </citation>
    <scope>NUCLEOTIDE SEQUENCE [LARGE SCALE GENOMIC DNA]</scope>
    <source>
        <strain evidence="10">NRL1</strain>
    </source>
</reference>
<dbReference type="GO" id="GO:0065002">
    <property type="term" value="P:intracellular protein transmembrane transport"/>
    <property type="evidence" value="ECO:0007669"/>
    <property type="project" value="UniProtKB-UniRule"/>
</dbReference>
<dbReference type="GO" id="GO:0006605">
    <property type="term" value="P:protein targeting"/>
    <property type="evidence" value="ECO:0007669"/>
    <property type="project" value="UniProtKB-UniRule"/>
</dbReference>
<evidence type="ECO:0000256" key="5">
    <source>
        <dbReference type="ARBA" id="ARBA00022927"/>
    </source>
</evidence>
<evidence type="ECO:0000256" key="8">
    <source>
        <dbReference type="ARBA" id="ARBA00023136"/>
    </source>
</evidence>
<dbReference type="PANTHER" id="PTHR33910">
    <property type="entry name" value="PROTEIN TRANSLOCASE SUBUNIT SECE"/>
    <property type="match status" value="1"/>
</dbReference>
<dbReference type="GO" id="GO:0005886">
    <property type="term" value="C:plasma membrane"/>
    <property type="evidence" value="ECO:0007669"/>
    <property type="project" value="UniProtKB-UniRule"/>
</dbReference>
<feature type="transmembrane region" description="Helical" evidence="9">
    <location>
        <begin position="6"/>
        <end position="23"/>
    </location>
</feature>
<dbReference type="InterPro" id="IPR005807">
    <property type="entry name" value="SecE_bac"/>
</dbReference>
<accession>A0A0S2TB42</accession>
<keyword evidence="2 9" id="KW-0813">Transport</keyword>
<feature type="transmembrane region" description="Helical" evidence="9">
    <location>
        <begin position="28"/>
        <end position="47"/>
    </location>
</feature>
<dbReference type="PRINTS" id="PR01650">
    <property type="entry name" value="SECETRNLCASE"/>
</dbReference>
<keyword evidence="8 9" id="KW-0472">Membrane</keyword>
<sequence length="114" mass="12332">MDKLKLTIALALVAAGVVGFYYFPDQSLLMRVLGLLAAAGIALAVAYQTAVGQRTWGFVTGAQTEIKKVVWPTRKEALQTTGIVVVMVLIVALFLWGLDSILLWLVRLLTGQGE</sequence>
<comment type="subcellular location">
    <subcellularLocation>
        <location evidence="1">Membrane</location>
    </subcellularLocation>
</comment>
<name>A0A0S2TB42_9GAMM</name>
<evidence type="ECO:0000256" key="6">
    <source>
        <dbReference type="ARBA" id="ARBA00022989"/>
    </source>
</evidence>
<dbReference type="KEGG" id="tee:Tel_03980"/>
<keyword evidence="6 9" id="KW-1133">Transmembrane helix</keyword>
<comment type="subunit">
    <text evidence="9">Component of the Sec protein translocase complex. Heterotrimer consisting of SecY, SecE and SecG subunits. The heterotrimers can form oligomers, although 1 heterotrimer is thought to be able to translocate proteins. Interacts with the ribosome. Interacts with SecDF, and other proteins may be involved. Interacts with SecA.</text>
</comment>
<gene>
    <name evidence="9" type="primary">secE</name>
    <name evidence="10" type="ORF">Tel_03980</name>
</gene>
<keyword evidence="4 9" id="KW-0812">Transmembrane</keyword>
<comment type="caution">
    <text evidence="9">Lacks conserved residue(s) required for the propagation of feature annotation.</text>
</comment>
<dbReference type="Gene3D" id="1.20.5.1030">
    <property type="entry name" value="Preprotein translocase secy subunit"/>
    <property type="match status" value="1"/>
</dbReference>
<keyword evidence="7 9" id="KW-0811">Translocation</keyword>
<evidence type="ECO:0000256" key="1">
    <source>
        <dbReference type="ARBA" id="ARBA00004370"/>
    </source>
</evidence>
<feature type="transmembrane region" description="Helical" evidence="9">
    <location>
        <begin position="83"/>
        <end position="106"/>
    </location>
</feature>
<proteinExistence type="inferred from homology"/>
<dbReference type="PROSITE" id="PS01067">
    <property type="entry name" value="SECE_SEC61G"/>
    <property type="match status" value="1"/>
</dbReference>
<dbReference type="InterPro" id="IPR001901">
    <property type="entry name" value="Translocase_SecE/Sec61-g"/>
</dbReference>
<evidence type="ECO:0000256" key="3">
    <source>
        <dbReference type="ARBA" id="ARBA00022475"/>
    </source>
</evidence>
<dbReference type="STRING" id="1748243.Tel_03980"/>
<dbReference type="InterPro" id="IPR038379">
    <property type="entry name" value="SecE_sf"/>
</dbReference>
<organism evidence="10 11">
    <name type="scientific">Candidatus Tenderia electrophaga</name>
    <dbReference type="NCBI Taxonomy" id="1748243"/>
    <lineage>
        <taxon>Bacteria</taxon>
        <taxon>Pseudomonadati</taxon>
        <taxon>Pseudomonadota</taxon>
        <taxon>Gammaproteobacteria</taxon>
        <taxon>Candidatus Tenderiales</taxon>
        <taxon>Candidatus Tenderiaceae</taxon>
        <taxon>Candidatus Tenderia</taxon>
    </lineage>
</organism>
<dbReference type="NCBIfam" id="NF004371">
    <property type="entry name" value="PRK05740.1-1"/>
    <property type="match status" value="1"/>
</dbReference>
<dbReference type="Proteomes" id="UP000055136">
    <property type="component" value="Chromosome"/>
</dbReference>
<dbReference type="NCBIfam" id="TIGR00964">
    <property type="entry name" value="secE_bact"/>
    <property type="match status" value="1"/>
</dbReference>
<dbReference type="GO" id="GO:0009306">
    <property type="term" value="P:protein secretion"/>
    <property type="evidence" value="ECO:0007669"/>
    <property type="project" value="UniProtKB-UniRule"/>
</dbReference>
<evidence type="ECO:0000256" key="7">
    <source>
        <dbReference type="ARBA" id="ARBA00023010"/>
    </source>
</evidence>
<evidence type="ECO:0000313" key="10">
    <source>
        <dbReference type="EMBL" id="ALP52364.1"/>
    </source>
</evidence>
<comment type="similarity">
    <text evidence="9">Belongs to the SecE/SEC61-gamma family.</text>
</comment>
<dbReference type="EMBL" id="CP013099">
    <property type="protein sequence ID" value="ALP52364.1"/>
    <property type="molecule type" value="Genomic_DNA"/>
</dbReference>
<evidence type="ECO:0000256" key="9">
    <source>
        <dbReference type="HAMAP-Rule" id="MF_00422"/>
    </source>
</evidence>
<evidence type="ECO:0000256" key="4">
    <source>
        <dbReference type="ARBA" id="ARBA00022692"/>
    </source>
</evidence>